<dbReference type="HOGENOM" id="CLU_880874_0_0_1"/>
<dbReference type="Proteomes" id="UP000014500">
    <property type="component" value="Unassembled WGS sequence"/>
</dbReference>
<dbReference type="eggNOG" id="ENOG502S7AY">
    <property type="taxonomic scope" value="Eukaryota"/>
</dbReference>
<reference evidence="2" key="1">
    <citation type="submission" date="2011-05" db="EMBL/GenBank/DDBJ databases">
        <authorList>
            <person name="Richards S.R."/>
            <person name="Qu J."/>
            <person name="Jiang H."/>
            <person name="Jhangiani S.N."/>
            <person name="Agravi P."/>
            <person name="Goodspeed R."/>
            <person name="Gross S."/>
            <person name="Mandapat C."/>
            <person name="Jackson L."/>
            <person name="Mathew T."/>
            <person name="Pu L."/>
            <person name="Thornton R."/>
            <person name="Saada N."/>
            <person name="Wilczek-Boney K.B."/>
            <person name="Lee S."/>
            <person name="Kovar C."/>
            <person name="Wu Y."/>
            <person name="Scherer S.E."/>
            <person name="Worley K.C."/>
            <person name="Muzny D.M."/>
            <person name="Gibbs R."/>
        </authorList>
    </citation>
    <scope>NUCLEOTIDE SEQUENCE</scope>
    <source>
        <strain evidence="2">Brora</strain>
    </source>
</reference>
<reference evidence="1" key="2">
    <citation type="submission" date="2015-02" db="UniProtKB">
        <authorList>
            <consortium name="EnsemblMetazoa"/>
        </authorList>
    </citation>
    <scope>IDENTIFICATION</scope>
</reference>
<proteinExistence type="predicted"/>
<dbReference type="AlphaFoldDB" id="T1JKU1"/>
<dbReference type="EMBL" id="JH431731">
    <property type="status" value="NOT_ANNOTATED_CDS"/>
    <property type="molecule type" value="Genomic_DNA"/>
</dbReference>
<protein>
    <submittedName>
        <fullName evidence="1">Uncharacterized protein</fullName>
    </submittedName>
</protein>
<dbReference type="EnsemblMetazoa" id="SMAR014471-RA">
    <property type="protein sequence ID" value="SMAR014471-PA"/>
    <property type="gene ID" value="SMAR014471"/>
</dbReference>
<sequence>MVQIRTLVTSKEYSEFKNLVILLENSFAEINKNGTGIQQVRLAISPEFLLTASYVSLDPNCTTLELVNVIPLDFLAISVQSNRHRIIRLCYCTGINRYYELSERNNSSSVWRNWCDRIHFLNGQILTTAVSDLSINSKIDLASENDTLNPKHMSDADNIDEDPIKDVIHMLDLSESYSSKDEIGVIVNKSVFELVKSFSQSDGKCGKNDGKRDEKNVHCVPRFASGVSEKCENQLMLGQAIGGRSKKRISSIKSDETVLCSNDTVVMSDVKECVSDVSIYFSTRESIELVEKNVVDEESGEKTARLHIVYFIMKMN</sequence>
<dbReference type="STRING" id="126957.T1JKU1"/>
<name>T1JKU1_STRMM</name>
<evidence type="ECO:0000313" key="1">
    <source>
        <dbReference type="EnsemblMetazoa" id="SMAR014471-PA"/>
    </source>
</evidence>
<organism evidence="1 2">
    <name type="scientific">Strigamia maritima</name>
    <name type="common">European centipede</name>
    <name type="synonym">Geophilus maritimus</name>
    <dbReference type="NCBI Taxonomy" id="126957"/>
    <lineage>
        <taxon>Eukaryota</taxon>
        <taxon>Metazoa</taxon>
        <taxon>Ecdysozoa</taxon>
        <taxon>Arthropoda</taxon>
        <taxon>Myriapoda</taxon>
        <taxon>Chilopoda</taxon>
        <taxon>Pleurostigmophora</taxon>
        <taxon>Geophilomorpha</taxon>
        <taxon>Linotaeniidae</taxon>
        <taxon>Strigamia</taxon>
    </lineage>
</organism>
<evidence type="ECO:0000313" key="2">
    <source>
        <dbReference type="Proteomes" id="UP000014500"/>
    </source>
</evidence>
<keyword evidence="2" id="KW-1185">Reference proteome</keyword>
<accession>T1JKU1</accession>